<keyword evidence="7" id="KW-1185">Reference proteome</keyword>
<dbReference type="Gene3D" id="3.40.190.10">
    <property type="entry name" value="Periplasmic binding protein-like II"/>
    <property type="match status" value="2"/>
</dbReference>
<evidence type="ECO:0000313" key="7">
    <source>
        <dbReference type="Proteomes" id="UP000268615"/>
    </source>
</evidence>
<keyword evidence="3" id="KW-0238">DNA-binding</keyword>
<dbReference type="OrthoDB" id="8807047at2"/>
<organism evidence="6 7">
    <name type="scientific">Buttiauxella warmboldiae</name>
    <dbReference type="NCBI Taxonomy" id="82993"/>
    <lineage>
        <taxon>Bacteria</taxon>
        <taxon>Pseudomonadati</taxon>
        <taxon>Pseudomonadota</taxon>
        <taxon>Gammaproteobacteria</taxon>
        <taxon>Enterobacterales</taxon>
        <taxon>Enterobacteriaceae</taxon>
        <taxon>Buttiauxella</taxon>
    </lineage>
</organism>
<evidence type="ECO:0000256" key="3">
    <source>
        <dbReference type="ARBA" id="ARBA00023125"/>
    </source>
</evidence>
<comment type="caution">
    <text evidence="6">The sequence shown here is derived from an EMBL/GenBank/DDBJ whole genome shotgun (WGS) entry which is preliminary data.</text>
</comment>
<dbReference type="InterPro" id="IPR005119">
    <property type="entry name" value="LysR_subst-bd"/>
</dbReference>
<reference evidence="6 7" key="1">
    <citation type="submission" date="2018-11" db="EMBL/GenBank/DDBJ databases">
        <title>Draft genome sequence of Buttiauxella warmboldiae CCUG 35512.</title>
        <authorList>
            <person name="Salva-Serra F."/>
            <person name="Marathe N."/>
            <person name="Moore E."/>
            <person name="Svensson L."/>
            <person name="Engstrom-Jakobsson H."/>
        </authorList>
    </citation>
    <scope>NUCLEOTIDE SEQUENCE [LARGE SCALE GENOMIC DNA]</scope>
    <source>
        <strain evidence="6 7">CCUG 35512</strain>
    </source>
</reference>
<comment type="similarity">
    <text evidence="1">Belongs to the LysR transcriptional regulatory family.</text>
</comment>
<dbReference type="InterPro" id="IPR000847">
    <property type="entry name" value="LysR_HTH_N"/>
</dbReference>
<dbReference type="Pfam" id="PF03466">
    <property type="entry name" value="LysR_substrate"/>
    <property type="match status" value="1"/>
</dbReference>
<dbReference type="Gene3D" id="1.10.10.10">
    <property type="entry name" value="Winged helix-like DNA-binding domain superfamily/Winged helix DNA-binding domain"/>
    <property type="match status" value="1"/>
</dbReference>
<dbReference type="GO" id="GO:0003677">
    <property type="term" value="F:DNA binding"/>
    <property type="evidence" value="ECO:0007669"/>
    <property type="project" value="UniProtKB-KW"/>
</dbReference>
<dbReference type="GO" id="GO:0003700">
    <property type="term" value="F:DNA-binding transcription factor activity"/>
    <property type="evidence" value="ECO:0007669"/>
    <property type="project" value="InterPro"/>
</dbReference>
<dbReference type="Proteomes" id="UP000268615">
    <property type="component" value="Unassembled WGS sequence"/>
</dbReference>
<feature type="domain" description="HTH lysR-type" evidence="5">
    <location>
        <begin position="13"/>
        <end position="70"/>
    </location>
</feature>
<gene>
    <name evidence="6" type="ORF">EHN07_03835</name>
</gene>
<dbReference type="InterPro" id="IPR036390">
    <property type="entry name" value="WH_DNA-bd_sf"/>
</dbReference>
<dbReference type="GO" id="GO:0032993">
    <property type="term" value="C:protein-DNA complex"/>
    <property type="evidence" value="ECO:0007669"/>
    <property type="project" value="TreeGrafter"/>
</dbReference>
<dbReference type="InterPro" id="IPR036388">
    <property type="entry name" value="WH-like_DNA-bd_sf"/>
</dbReference>
<dbReference type="RefSeq" id="WP_124022868.1">
    <property type="nucleotide sequence ID" value="NZ_RPOH01000010.1"/>
</dbReference>
<keyword evidence="4" id="KW-0804">Transcription</keyword>
<name>A0A3N5EG26_9ENTR</name>
<dbReference type="FunFam" id="1.10.10.10:FF:000001">
    <property type="entry name" value="LysR family transcriptional regulator"/>
    <property type="match status" value="1"/>
</dbReference>
<sequence length="320" mass="36151">MSTAGHLISNNLPSVKQLQCFLAVAHELNFRRAAERLRMTQPPLTRQIKCLEAVLERQLFSRSTHDVSLTDAGRALVITAEKILQQLSELKTDSLSLEKTLRIGLTRTMNFELIEPVNKQLSKLDVGDDVEIPNLTSAQLLQCLSKNTLDLVLTGEKGSGHEDIVQYRWVCREQLLLAMPAMHAASLKEKVSLADVSDLPLFWFARSANPSFYDKCEGYFERLQFPLKRVKEPDDSLVMLTHIARGKAVALMPQSKCIFNLEGLCYRELTDYESQKLNIDVYAATRIDEKREAILKAQDVLCNDRLPDLKMGPDCPPSHI</sequence>
<accession>A0A3N5EG26</accession>
<dbReference type="CDD" id="cd08414">
    <property type="entry name" value="PBP2_LTTR_aromatics_like"/>
    <property type="match status" value="1"/>
</dbReference>
<evidence type="ECO:0000256" key="4">
    <source>
        <dbReference type="ARBA" id="ARBA00023163"/>
    </source>
</evidence>
<dbReference type="PANTHER" id="PTHR30346">
    <property type="entry name" value="TRANSCRIPTIONAL DUAL REGULATOR HCAR-RELATED"/>
    <property type="match status" value="1"/>
</dbReference>
<dbReference type="PROSITE" id="PS50931">
    <property type="entry name" value="HTH_LYSR"/>
    <property type="match status" value="1"/>
</dbReference>
<dbReference type="Pfam" id="PF00126">
    <property type="entry name" value="HTH_1"/>
    <property type="match status" value="1"/>
</dbReference>
<keyword evidence="2" id="KW-0805">Transcription regulation</keyword>
<dbReference type="SUPFAM" id="SSF53850">
    <property type="entry name" value="Periplasmic binding protein-like II"/>
    <property type="match status" value="1"/>
</dbReference>
<dbReference type="SUPFAM" id="SSF46785">
    <property type="entry name" value="Winged helix' DNA-binding domain"/>
    <property type="match status" value="1"/>
</dbReference>
<evidence type="ECO:0000256" key="1">
    <source>
        <dbReference type="ARBA" id="ARBA00009437"/>
    </source>
</evidence>
<proteinExistence type="inferred from homology"/>
<evidence type="ECO:0000256" key="2">
    <source>
        <dbReference type="ARBA" id="ARBA00023015"/>
    </source>
</evidence>
<dbReference type="PRINTS" id="PR00039">
    <property type="entry name" value="HTHLYSR"/>
</dbReference>
<dbReference type="AlphaFoldDB" id="A0A3N5EG26"/>
<dbReference type="EMBL" id="RPOH01000010">
    <property type="protein sequence ID" value="RPH30242.1"/>
    <property type="molecule type" value="Genomic_DNA"/>
</dbReference>
<evidence type="ECO:0000259" key="5">
    <source>
        <dbReference type="PROSITE" id="PS50931"/>
    </source>
</evidence>
<protein>
    <submittedName>
        <fullName evidence="6">LysR family transcriptional regulator</fullName>
    </submittedName>
</protein>
<dbReference type="PANTHER" id="PTHR30346:SF17">
    <property type="entry name" value="LYSR FAMILY TRANSCRIPTIONAL REGULATOR"/>
    <property type="match status" value="1"/>
</dbReference>
<evidence type="ECO:0000313" key="6">
    <source>
        <dbReference type="EMBL" id="RPH30242.1"/>
    </source>
</evidence>